<keyword evidence="12" id="KW-0645">Protease</keyword>
<dbReference type="SUPFAM" id="SSF56601">
    <property type="entry name" value="beta-lactamase/transpeptidase-like"/>
    <property type="match status" value="1"/>
</dbReference>
<dbReference type="Gene3D" id="3.30.70.1070">
    <property type="entry name" value="Sporulation related repeat"/>
    <property type="match status" value="1"/>
</dbReference>
<keyword evidence="12" id="KW-0121">Carboxypeptidase</keyword>
<dbReference type="GO" id="GO:0008360">
    <property type="term" value="P:regulation of cell shape"/>
    <property type="evidence" value="ECO:0007669"/>
    <property type="project" value="UniProtKB-KW"/>
</dbReference>
<keyword evidence="6" id="KW-0961">Cell wall biogenesis/degradation</keyword>
<dbReference type="PROSITE" id="PS51724">
    <property type="entry name" value="SPOR"/>
    <property type="match status" value="1"/>
</dbReference>
<dbReference type="AlphaFoldDB" id="Q11IK8"/>
<dbReference type="KEGG" id="mes:Meso_1371"/>
<evidence type="ECO:0000256" key="6">
    <source>
        <dbReference type="ARBA" id="ARBA00023316"/>
    </source>
</evidence>
<evidence type="ECO:0000256" key="2">
    <source>
        <dbReference type="ARBA" id="ARBA00022729"/>
    </source>
</evidence>
<evidence type="ECO:0000256" key="4">
    <source>
        <dbReference type="ARBA" id="ARBA00022960"/>
    </source>
</evidence>
<proteinExistence type="inferred from homology"/>
<evidence type="ECO:0000256" key="7">
    <source>
        <dbReference type="PIRSR" id="PIRSR618044-1"/>
    </source>
</evidence>
<dbReference type="GO" id="GO:0009252">
    <property type="term" value="P:peptidoglycan biosynthetic process"/>
    <property type="evidence" value="ECO:0007669"/>
    <property type="project" value="UniProtKB-KW"/>
</dbReference>
<keyword evidence="2" id="KW-0732">Signal</keyword>
<keyword evidence="10" id="KW-1133">Transmembrane helix</keyword>
<dbReference type="GO" id="GO:0009002">
    <property type="term" value="F:serine-type D-Ala-D-Ala carboxypeptidase activity"/>
    <property type="evidence" value="ECO:0007669"/>
    <property type="project" value="InterPro"/>
</dbReference>
<keyword evidence="4" id="KW-0133">Cell shape</keyword>
<accession>Q11IK8</accession>
<dbReference type="EMBL" id="CP000390">
    <property type="protein sequence ID" value="ABG62767.1"/>
    <property type="molecule type" value="Genomic_DNA"/>
</dbReference>
<dbReference type="InterPro" id="IPR007730">
    <property type="entry name" value="SPOR-like_dom"/>
</dbReference>
<dbReference type="PANTHER" id="PTHR21581:SF6">
    <property type="entry name" value="TRAFFICKING PROTEIN PARTICLE COMPLEX SUBUNIT 12"/>
    <property type="match status" value="1"/>
</dbReference>
<dbReference type="InterPro" id="IPR012338">
    <property type="entry name" value="Beta-lactam/transpept-like"/>
</dbReference>
<dbReference type="GO" id="GO:0006508">
    <property type="term" value="P:proteolysis"/>
    <property type="evidence" value="ECO:0007669"/>
    <property type="project" value="InterPro"/>
</dbReference>
<dbReference type="eggNOG" id="COG1686">
    <property type="taxonomic scope" value="Bacteria"/>
</dbReference>
<dbReference type="STRING" id="266779.Meso_1371"/>
<feature type="binding site" evidence="8">
    <location>
        <position position="248"/>
    </location>
    <ligand>
        <name>substrate</name>
    </ligand>
</feature>
<feature type="active site" evidence="7">
    <location>
        <position position="146"/>
    </location>
</feature>
<feature type="domain" description="SPOR" evidence="11">
    <location>
        <begin position="381"/>
        <end position="465"/>
    </location>
</feature>
<evidence type="ECO:0000256" key="1">
    <source>
        <dbReference type="ARBA" id="ARBA00007164"/>
    </source>
</evidence>
<feature type="transmembrane region" description="Helical" evidence="10">
    <location>
        <begin position="33"/>
        <end position="56"/>
    </location>
</feature>
<evidence type="ECO:0000313" key="12">
    <source>
        <dbReference type="EMBL" id="ABG62767.1"/>
    </source>
</evidence>
<keyword evidence="5" id="KW-0573">Peptidoglycan synthesis</keyword>
<dbReference type="HOGENOM" id="CLU_027070_1_1_5"/>
<keyword evidence="10" id="KW-0472">Membrane</keyword>
<keyword evidence="3" id="KW-0378">Hydrolase</keyword>
<dbReference type="GO" id="GO:0071555">
    <property type="term" value="P:cell wall organization"/>
    <property type="evidence" value="ECO:0007669"/>
    <property type="project" value="UniProtKB-KW"/>
</dbReference>
<comment type="similarity">
    <text evidence="1 9">Belongs to the peptidase S11 family.</text>
</comment>
<evidence type="ECO:0000256" key="3">
    <source>
        <dbReference type="ARBA" id="ARBA00022801"/>
    </source>
</evidence>
<gene>
    <name evidence="12" type="ordered locus">Meso_1371</name>
</gene>
<dbReference type="InterPro" id="IPR001967">
    <property type="entry name" value="Peptidase_S11_N"/>
</dbReference>
<dbReference type="SUPFAM" id="SSF110997">
    <property type="entry name" value="Sporulation related repeat"/>
    <property type="match status" value="1"/>
</dbReference>
<evidence type="ECO:0000256" key="9">
    <source>
        <dbReference type="RuleBase" id="RU004016"/>
    </source>
</evidence>
<dbReference type="GO" id="GO:0042834">
    <property type="term" value="F:peptidoglycan binding"/>
    <property type="evidence" value="ECO:0007669"/>
    <property type="project" value="InterPro"/>
</dbReference>
<feature type="active site" description="Proton acceptor" evidence="7">
    <location>
        <position position="89"/>
    </location>
</feature>
<protein>
    <submittedName>
        <fullName evidence="12">Peptidase S11, D-alanyl-D-alanine carboxypeptidase 1</fullName>
    </submittedName>
</protein>
<dbReference type="InterPro" id="IPR018044">
    <property type="entry name" value="Peptidase_S11"/>
</dbReference>
<evidence type="ECO:0000256" key="8">
    <source>
        <dbReference type="PIRSR" id="PIRSR618044-2"/>
    </source>
</evidence>
<evidence type="ECO:0000256" key="10">
    <source>
        <dbReference type="SAM" id="Phobius"/>
    </source>
</evidence>
<sequence length="465" mass="49213">MKRTCGPPLAAEGTIALMGVVVRQALAEKLRKVTNIAVLAVATGAFVLSLAASAAANPKYAGIVIDAKTGQVLYEDSADELRYPASLTKMMTLYLVFESMAAGRISKSTSITFSKNASAEPPTKLGVPAGKSITVEQAILALITRSANDAATAIAEKLGGSEESFARMMTAKARQLGMKSTTFRNAHGLPNNAQKTTARDMARLGIALREHYPQYYDYFSTRSFVFSGKKINGHNNLLGRVKGADGIKTGYINASGFNLVSSVSTGGRQIVAVVMGGKTARSRDAHMVSLIERYLPKASTGRGQDLIAKGPAIRPTITDTPAIMASAAALPKRAPLPAERPDVEVPVNAYAEDPIPSAKAALAEAVVEQNNNSVDPVATASTPVSGWVIQVASAQTEEDARRVLEKTAATASGILSGVKPFTETFELKGRTYYRARFGGFESKTAAWDACASLKRKSVDCYAVQN</sequence>
<dbReference type="Pfam" id="PF05036">
    <property type="entry name" value="SPOR"/>
    <property type="match status" value="1"/>
</dbReference>
<dbReference type="PRINTS" id="PR00725">
    <property type="entry name" value="DADACBPTASE1"/>
</dbReference>
<feature type="active site" description="Acyl-ester intermediate" evidence="7">
    <location>
        <position position="86"/>
    </location>
</feature>
<dbReference type="Gene3D" id="3.40.710.10">
    <property type="entry name" value="DD-peptidase/beta-lactamase superfamily"/>
    <property type="match status" value="1"/>
</dbReference>
<name>Q11IK8_CHESB</name>
<evidence type="ECO:0000259" key="11">
    <source>
        <dbReference type="PROSITE" id="PS51724"/>
    </source>
</evidence>
<dbReference type="PANTHER" id="PTHR21581">
    <property type="entry name" value="D-ALANYL-D-ALANINE CARBOXYPEPTIDASE"/>
    <property type="match status" value="1"/>
</dbReference>
<organism evidence="12">
    <name type="scientific">Chelativorans sp. (strain BNC1)</name>
    <dbReference type="NCBI Taxonomy" id="266779"/>
    <lineage>
        <taxon>Bacteria</taxon>
        <taxon>Pseudomonadati</taxon>
        <taxon>Pseudomonadota</taxon>
        <taxon>Alphaproteobacteria</taxon>
        <taxon>Hyphomicrobiales</taxon>
        <taxon>Phyllobacteriaceae</taxon>
        <taxon>Chelativorans</taxon>
    </lineage>
</organism>
<evidence type="ECO:0000256" key="5">
    <source>
        <dbReference type="ARBA" id="ARBA00022984"/>
    </source>
</evidence>
<keyword evidence="10" id="KW-0812">Transmembrane</keyword>
<dbReference type="Pfam" id="PF00768">
    <property type="entry name" value="Peptidase_S11"/>
    <property type="match status" value="1"/>
</dbReference>
<reference evidence="12" key="1">
    <citation type="submission" date="2006-06" db="EMBL/GenBank/DDBJ databases">
        <title>Complete sequence of chromosome of Chelativorans sp. BNC1.</title>
        <authorList>
            <consortium name="US DOE Joint Genome Institute"/>
            <person name="Copeland A."/>
            <person name="Lucas S."/>
            <person name="Lapidus A."/>
            <person name="Barry K."/>
            <person name="Detter J.C."/>
            <person name="Glavina del Rio T."/>
            <person name="Hammon N."/>
            <person name="Israni S."/>
            <person name="Dalin E."/>
            <person name="Tice H."/>
            <person name="Pitluck S."/>
            <person name="Chertkov O."/>
            <person name="Brettin T."/>
            <person name="Bruce D."/>
            <person name="Han C."/>
            <person name="Tapia R."/>
            <person name="Gilna P."/>
            <person name="Schmutz J."/>
            <person name="Larimer F."/>
            <person name="Land M."/>
            <person name="Hauser L."/>
            <person name="Kyrpides N."/>
            <person name="Mikhailova N."/>
            <person name="Richardson P."/>
        </authorList>
    </citation>
    <scope>NUCLEOTIDE SEQUENCE</scope>
    <source>
        <strain evidence="12">BNC1</strain>
    </source>
</reference>
<dbReference type="InterPro" id="IPR036680">
    <property type="entry name" value="SPOR-like_sf"/>
</dbReference>